<dbReference type="Gene3D" id="3.40.50.720">
    <property type="entry name" value="NAD(P)-binding Rossmann-like Domain"/>
    <property type="match status" value="1"/>
</dbReference>
<dbReference type="PANTHER" id="PTHR12126">
    <property type="entry name" value="NADH-UBIQUINONE OXIDOREDUCTASE 39 KDA SUBUNIT-RELATED"/>
    <property type="match status" value="1"/>
</dbReference>
<dbReference type="Proteomes" id="UP000225548">
    <property type="component" value="Unassembled WGS sequence"/>
</dbReference>
<feature type="domain" description="NAD(P)-binding" evidence="1">
    <location>
        <begin position="22"/>
        <end position="129"/>
    </location>
</feature>
<dbReference type="GO" id="GO:0044877">
    <property type="term" value="F:protein-containing complex binding"/>
    <property type="evidence" value="ECO:0007669"/>
    <property type="project" value="TreeGrafter"/>
</dbReference>
<dbReference type="EMBL" id="PDJG01000001">
    <property type="protein sequence ID" value="PFG33189.1"/>
    <property type="molecule type" value="Genomic_DNA"/>
</dbReference>
<dbReference type="InterPro" id="IPR051207">
    <property type="entry name" value="ComplexI_NDUFA9_subunit"/>
</dbReference>
<dbReference type="OrthoDB" id="9774199at2"/>
<comment type="caution">
    <text evidence="2">The sequence shown here is derived from an EMBL/GenBank/DDBJ whole genome shotgun (WGS) entry which is preliminary data.</text>
</comment>
<dbReference type="InterPro" id="IPR036291">
    <property type="entry name" value="NAD(P)-bd_dom_sf"/>
</dbReference>
<evidence type="ECO:0000313" key="2">
    <source>
        <dbReference type="EMBL" id="PFG33189.1"/>
    </source>
</evidence>
<dbReference type="Pfam" id="PF13460">
    <property type="entry name" value="NAD_binding_10"/>
    <property type="match status" value="1"/>
</dbReference>
<dbReference type="InterPro" id="IPR016040">
    <property type="entry name" value="NAD(P)-bd_dom"/>
</dbReference>
<dbReference type="InterPro" id="IPR021295">
    <property type="entry name" value="DUF2867"/>
</dbReference>
<evidence type="ECO:0000259" key="1">
    <source>
        <dbReference type="Pfam" id="PF13460"/>
    </source>
</evidence>
<protein>
    <submittedName>
        <fullName evidence="2">Uncharacterized protein YbjT (DUF2867 family)</fullName>
    </submittedName>
</protein>
<dbReference type="SUPFAM" id="SSF55961">
    <property type="entry name" value="Bet v1-like"/>
    <property type="match status" value="1"/>
</dbReference>
<name>A0A2A9E4S7_9MICO</name>
<reference evidence="2 3" key="1">
    <citation type="submission" date="2017-10" db="EMBL/GenBank/DDBJ databases">
        <title>Sequencing the genomes of 1000 actinobacteria strains.</title>
        <authorList>
            <person name="Klenk H.-P."/>
        </authorList>
    </citation>
    <scope>NUCLEOTIDE SEQUENCE [LARGE SCALE GENOMIC DNA]</scope>
    <source>
        <strain evidence="2 3">DSM 18966</strain>
    </source>
</reference>
<organism evidence="2 3">
    <name type="scientific">Sanguibacter antarcticus</name>
    <dbReference type="NCBI Taxonomy" id="372484"/>
    <lineage>
        <taxon>Bacteria</taxon>
        <taxon>Bacillati</taxon>
        <taxon>Actinomycetota</taxon>
        <taxon>Actinomycetes</taxon>
        <taxon>Micrococcales</taxon>
        <taxon>Sanguibacteraceae</taxon>
        <taxon>Sanguibacter</taxon>
    </lineage>
</organism>
<proteinExistence type="predicted"/>
<dbReference type="SUPFAM" id="SSF51735">
    <property type="entry name" value="NAD(P)-binding Rossmann-fold domains"/>
    <property type="match status" value="1"/>
</dbReference>
<gene>
    <name evidence="2" type="ORF">ATL42_1049</name>
</gene>
<keyword evidence="3" id="KW-1185">Reference proteome</keyword>
<dbReference type="PANTHER" id="PTHR12126:SF11">
    <property type="entry name" value="NADH DEHYDROGENASE [UBIQUINONE] 1 ALPHA SUBCOMPLEX SUBUNIT 9, MITOCHONDRIAL"/>
    <property type="match status" value="1"/>
</dbReference>
<evidence type="ECO:0000313" key="3">
    <source>
        <dbReference type="Proteomes" id="UP000225548"/>
    </source>
</evidence>
<sequence length="510" mass="55322">MTSADTTTTLPGTSAPLVLVTGATGYIGGRLVPRLLAAGFRVRVLVRTPAKLAAVPWRDEVEVVEGDLTSVEDTTAACAGVHTFYYLVHSMGSGSDFEETEQRTARLVARAAADAGVERVVYIGGLHPDGVELSTHMRSRTAVGQVLLDGPVPAVVYQAGVVIGSGSASFEMIRHLTENLPLMPAPSWVTNLIEPIAIRDVVHYLVQAPQIPGDVNRTFDLGSREVLTYAALMYGYAREAGLPWRKIYALPIPAPRLAGWWVALVTPIPHSMAVPLVQSLQHDAVTDEHDIDELVPQPPEALTDYRSAVRLALGKMEDGEVETSWSSASSGKPYEPLPSDPEWAGRTVYVDDRSRSTDVAPEKVWDVIEGIGGDNGWYSLPAAWVVRGVADKLLGGAGHNRGRRNASRLVVGDAVDWWRVERLERGRLLRLRAEMKVPGGAWLELTAEPSDSGGTIYRQRAIYMPRGLAGKLYWWAIFPFHGLIFPSMAKNIIARAAQGSASGRDAQTAQ</sequence>
<accession>A0A2A9E4S7</accession>
<dbReference type="Pfam" id="PF11066">
    <property type="entry name" value="DUF2867"/>
    <property type="match status" value="1"/>
</dbReference>
<dbReference type="RefSeq" id="WP_098454433.1">
    <property type="nucleotide sequence ID" value="NZ_PDJG01000001.1"/>
</dbReference>
<dbReference type="AlphaFoldDB" id="A0A2A9E4S7"/>